<organism evidence="4 5">
    <name type="scientific">Actinoplanes lobatus</name>
    <dbReference type="NCBI Taxonomy" id="113568"/>
    <lineage>
        <taxon>Bacteria</taxon>
        <taxon>Bacillati</taxon>
        <taxon>Actinomycetota</taxon>
        <taxon>Actinomycetes</taxon>
        <taxon>Micromonosporales</taxon>
        <taxon>Micromonosporaceae</taxon>
        <taxon>Actinoplanes</taxon>
    </lineage>
</organism>
<evidence type="ECO:0000259" key="2">
    <source>
        <dbReference type="Pfam" id="PF24729"/>
    </source>
</evidence>
<evidence type="ECO:0000313" key="4">
    <source>
        <dbReference type="EMBL" id="MBB4749145.1"/>
    </source>
</evidence>
<name>A0A7W7MGN5_9ACTN</name>
<dbReference type="Proteomes" id="UP000590511">
    <property type="component" value="Unassembled WGS sequence"/>
</dbReference>
<proteinExistence type="predicted"/>
<dbReference type="RefSeq" id="WP_203832670.1">
    <property type="nucleotide sequence ID" value="NZ_BOMP01000098.1"/>
</dbReference>
<dbReference type="Proteomes" id="UP000631312">
    <property type="component" value="Unassembled WGS sequence"/>
</dbReference>
<protein>
    <recommendedName>
        <fullName evidence="2">Acb2/Tad1 hairpin domain-containing protein</fullName>
    </recommendedName>
</protein>
<reference evidence="3 6" key="2">
    <citation type="submission" date="2021-01" db="EMBL/GenBank/DDBJ databases">
        <title>Whole genome shotgun sequence of Actinoplanes lobatus NBRC 12513.</title>
        <authorList>
            <person name="Komaki H."/>
            <person name="Tamura T."/>
        </authorList>
    </citation>
    <scope>NUCLEOTIDE SEQUENCE [LARGE SCALE GENOMIC DNA]</scope>
    <source>
        <strain evidence="3 6">NBRC 12513</strain>
    </source>
</reference>
<sequence>MDSSDLARRFAFHPATTPERQDAHVSVRVACGDLADHLNALLPEGREKALAITNLEQVMFWGNAAIARQPDQE</sequence>
<evidence type="ECO:0000313" key="5">
    <source>
        <dbReference type="Proteomes" id="UP000590511"/>
    </source>
</evidence>
<accession>A0A7W7MGN5</accession>
<reference evidence="4 5" key="1">
    <citation type="submission" date="2020-08" db="EMBL/GenBank/DDBJ databases">
        <title>Sequencing the genomes of 1000 actinobacteria strains.</title>
        <authorList>
            <person name="Klenk H.-P."/>
        </authorList>
    </citation>
    <scope>NUCLEOTIDE SEQUENCE [LARGE SCALE GENOMIC DNA]</scope>
    <source>
        <strain evidence="4 5">DSM 43150</strain>
    </source>
</reference>
<evidence type="ECO:0000256" key="1">
    <source>
        <dbReference type="ARBA" id="ARBA00022741"/>
    </source>
</evidence>
<dbReference type="EMBL" id="BOMP01000098">
    <property type="protein sequence ID" value="GIE42757.1"/>
    <property type="molecule type" value="Genomic_DNA"/>
</dbReference>
<keyword evidence="1" id="KW-0547">Nucleotide-binding</keyword>
<evidence type="ECO:0000313" key="6">
    <source>
        <dbReference type="Proteomes" id="UP000631312"/>
    </source>
</evidence>
<comment type="caution">
    <text evidence="4">The sequence shown here is derived from an EMBL/GenBank/DDBJ whole genome shotgun (WGS) entry which is preliminary data.</text>
</comment>
<gene>
    <name evidence="3" type="ORF">Alo02nite_56550</name>
    <name evidence="4" type="ORF">BJ964_003306</name>
</gene>
<keyword evidence="6" id="KW-1185">Reference proteome</keyword>
<dbReference type="InterPro" id="IPR056098">
    <property type="entry name" value="Acb2/Tad1_hairpin"/>
</dbReference>
<feature type="domain" description="Acb2/Tad1 hairpin" evidence="2">
    <location>
        <begin position="7"/>
        <end position="67"/>
    </location>
</feature>
<dbReference type="AlphaFoldDB" id="A0A7W7MGN5"/>
<evidence type="ECO:0000313" key="3">
    <source>
        <dbReference type="EMBL" id="GIE42757.1"/>
    </source>
</evidence>
<dbReference type="GO" id="GO:0000166">
    <property type="term" value="F:nucleotide binding"/>
    <property type="evidence" value="ECO:0007669"/>
    <property type="project" value="UniProtKB-KW"/>
</dbReference>
<dbReference type="Pfam" id="PF24729">
    <property type="entry name" value="Acb2_Tad1_hairpin"/>
    <property type="match status" value="1"/>
</dbReference>
<dbReference type="EMBL" id="JACHNC010000001">
    <property type="protein sequence ID" value="MBB4749145.1"/>
    <property type="molecule type" value="Genomic_DNA"/>
</dbReference>